<dbReference type="PANTHER" id="PTHR12172">
    <property type="entry name" value="CELL CYCLE CHECKPOINT PROTEIN RAD17"/>
    <property type="match status" value="1"/>
</dbReference>
<protein>
    <submittedName>
        <fullName evidence="8">Cell cycle checkpoint protein RAD17</fullName>
    </submittedName>
</protein>
<evidence type="ECO:0000256" key="5">
    <source>
        <dbReference type="ARBA" id="ARBA00022840"/>
    </source>
</evidence>
<accession>A0A177B5C7</accession>
<sequence>MKFSQNLLKLTEIVKENSSHLYSNEDNSCMWSNVYEPRREQDLVVNKKKVQEFKSWLCEEKNQFAVLEGPSGCGKFAMIKLNSKETQIKLFTEFNYYNNEDLKNLNSYKLKILDWIESSITFASCTEFNHRRSLLLFKNTKNYFESRRNLFIDILRGVRQTYKNVDNFKILFVLTNSLCFNKSTFLIDLPDVSRISLNPFPFTSMKKTLKRILNDCKIPLSLQLINNIVNDSNGDLRKAINLLEFNCKSKINSSINENFENLENNHTQEKLQLWHIIGRILYSKRTCQFVDNNLNKFLEPYGRKVLEYEPDLYIQDLALSDQFITSILYKNFINFSDNIKYLNYTSNVLSWVDNLAQNWDLMNIELYRLMIVTRAVSISNDGLHKKKYYQFQPANFKKINENQKYFSKKFSFFNCSCSAKFDYELNFQHVINKKNCQLFDYNVDYQTIGCNSNFVNFDFDDEDSNLNYYENEDNFVINQ</sequence>
<evidence type="ECO:0000256" key="6">
    <source>
        <dbReference type="ARBA" id="ARBA00023242"/>
    </source>
</evidence>
<dbReference type="SUPFAM" id="SSF52540">
    <property type="entry name" value="P-loop containing nucleoside triphosphate hydrolases"/>
    <property type="match status" value="1"/>
</dbReference>
<dbReference type="GO" id="GO:0005634">
    <property type="term" value="C:nucleus"/>
    <property type="evidence" value="ECO:0007669"/>
    <property type="project" value="UniProtKB-SubCell"/>
</dbReference>
<dbReference type="EMBL" id="LWCA01000378">
    <property type="protein sequence ID" value="OAF68843.1"/>
    <property type="molecule type" value="Genomic_DNA"/>
</dbReference>
<evidence type="ECO:0000256" key="7">
    <source>
        <dbReference type="ARBA" id="ARBA00023306"/>
    </source>
</evidence>
<keyword evidence="3" id="KW-0547">Nucleotide-binding</keyword>
<keyword evidence="6" id="KW-0539">Nucleus</keyword>
<dbReference type="InterPro" id="IPR027417">
    <property type="entry name" value="P-loop_NTPase"/>
</dbReference>
<name>A0A177B5C7_9BILA</name>
<evidence type="ECO:0000256" key="2">
    <source>
        <dbReference type="ARBA" id="ARBA00006168"/>
    </source>
</evidence>
<dbReference type="GO" id="GO:0033314">
    <property type="term" value="P:mitotic DNA replication checkpoint signaling"/>
    <property type="evidence" value="ECO:0007669"/>
    <property type="project" value="TreeGrafter"/>
</dbReference>
<reference evidence="8 9" key="1">
    <citation type="submission" date="2016-04" db="EMBL/GenBank/DDBJ databases">
        <title>The genome of Intoshia linei affirms orthonectids as highly simplified spiralians.</title>
        <authorList>
            <person name="Mikhailov K.V."/>
            <person name="Slusarev G.S."/>
            <person name="Nikitin M.A."/>
            <person name="Logacheva M.D."/>
            <person name="Penin A."/>
            <person name="Aleoshin V."/>
            <person name="Panchin Y.V."/>
        </authorList>
    </citation>
    <scope>NUCLEOTIDE SEQUENCE [LARGE SCALE GENOMIC DNA]</scope>
    <source>
        <strain evidence="8">Intl2013</strain>
        <tissue evidence="8">Whole animal</tissue>
    </source>
</reference>
<dbReference type="Gene3D" id="3.40.50.300">
    <property type="entry name" value="P-loop containing nucleotide triphosphate hydrolases"/>
    <property type="match status" value="1"/>
</dbReference>
<evidence type="ECO:0000256" key="4">
    <source>
        <dbReference type="ARBA" id="ARBA00022763"/>
    </source>
</evidence>
<organism evidence="8 9">
    <name type="scientific">Intoshia linei</name>
    <dbReference type="NCBI Taxonomy" id="1819745"/>
    <lineage>
        <taxon>Eukaryota</taxon>
        <taxon>Metazoa</taxon>
        <taxon>Spiralia</taxon>
        <taxon>Lophotrochozoa</taxon>
        <taxon>Mesozoa</taxon>
        <taxon>Orthonectida</taxon>
        <taxon>Rhopaluridae</taxon>
        <taxon>Intoshia</taxon>
    </lineage>
</organism>
<dbReference type="PANTHER" id="PTHR12172:SF0">
    <property type="entry name" value="CELL CYCLE CHECKPOINT PROTEIN RAD17"/>
    <property type="match status" value="1"/>
</dbReference>
<dbReference type="Proteomes" id="UP000078046">
    <property type="component" value="Unassembled WGS sequence"/>
</dbReference>
<keyword evidence="4" id="KW-0227">DNA damage</keyword>
<feature type="non-terminal residue" evidence="8">
    <location>
        <position position="479"/>
    </location>
</feature>
<dbReference type="GO" id="GO:0003689">
    <property type="term" value="F:DNA clamp loader activity"/>
    <property type="evidence" value="ECO:0007669"/>
    <property type="project" value="TreeGrafter"/>
</dbReference>
<keyword evidence="7" id="KW-0131">Cell cycle</keyword>
<dbReference type="GO" id="GO:0003682">
    <property type="term" value="F:chromatin binding"/>
    <property type="evidence" value="ECO:0007669"/>
    <property type="project" value="TreeGrafter"/>
</dbReference>
<keyword evidence="5" id="KW-0067">ATP-binding</keyword>
<dbReference type="Pfam" id="PF03215">
    <property type="entry name" value="Rad17"/>
    <property type="match status" value="1"/>
</dbReference>
<dbReference type="GO" id="GO:0006281">
    <property type="term" value="P:DNA repair"/>
    <property type="evidence" value="ECO:0007669"/>
    <property type="project" value="InterPro"/>
</dbReference>
<comment type="subcellular location">
    <subcellularLocation>
        <location evidence="1">Nucleus</location>
    </subcellularLocation>
</comment>
<comment type="similarity">
    <text evidence="2">Belongs to the rad17/RAD24 family.</text>
</comment>
<dbReference type="OrthoDB" id="10265971at2759"/>
<dbReference type="Gene3D" id="1.10.8.60">
    <property type="match status" value="1"/>
</dbReference>
<evidence type="ECO:0000256" key="1">
    <source>
        <dbReference type="ARBA" id="ARBA00004123"/>
    </source>
</evidence>
<dbReference type="InterPro" id="IPR004582">
    <property type="entry name" value="Checkpoint_prot_Rad17_Rad24"/>
</dbReference>
<keyword evidence="9" id="KW-1185">Reference proteome</keyword>
<dbReference type="AlphaFoldDB" id="A0A177B5C7"/>
<evidence type="ECO:0000313" key="9">
    <source>
        <dbReference type="Proteomes" id="UP000078046"/>
    </source>
</evidence>
<comment type="caution">
    <text evidence="8">The sequence shown here is derived from an EMBL/GenBank/DDBJ whole genome shotgun (WGS) entry which is preliminary data.</text>
</comment>
<evidence type="ECO:0000256" key="3">
    <source>
        <dbReference type="ARBA" id="ARBA00022741"/>
    </source>
</evidence>
<gene>
    <name evidence="8" type="ORF">A3Q56_03369</name>
</gene>
<dbReference type="GO" id="GO:0005524">
    <property type="term" value="F:ATP binding"/>
    <property type="evidence" value="ECO:0007669"/>
    <property type="project" value="UniProtKB-KW"/>
</dbReference>
<dbReference type="GO" id="GO:0000077">
    <property type="term" value="P:DNA damage checkpoint signaling"/>
    <property type="evidence" value="ECO:0007669"/>
    <property type="project" value="TreeGrafter"/>
</dbReference>
<proteinExistence type="inferred from homology"/>
<evidence type="ECO:0000313" key="8">
    <source>
        <dbReference type="EMBL" id="OAF68843.1"/>
    </source>
</evidence>